<proteinExistence type="predicted"/>
<dbReference type="EMBL" id="JAUFSA010000004">
    <property type="protein sequence ID" value="MDP7739292.1"/>
    <property type="molecule type" value="Genomic_DNA"/>
</dbReference>
<organism evidence="1 2">
    <name type="scientific">Mycobacterium paragordonae</name>
    <dbReference type="NCBI Taxonomy" id="1389713"/>
    <lineage>
        <taxon>Bacteria</taxon>
        <taxon>Bacillati</taxon>
        <taxon>Actinomycetota</taxon>
        <taxon>Actinomycetes</taxon>
        <taxon>Mycobacteriales</taxon>
        <taxon>Mycobacteriaceae</taxon>
        <taxon>Mycobacterium</taxon>
    </lineage>
</organism>
<name>A0AAJ1S8F6_9MYCO</name>
<dbReference type="Proteomes" id="UP001229081">
    <property type="component" value="Unassembled WGS sequence"/>
</dbReference>
<protein>
    <submittedName>
        <fullName evidence="1">Uncharacterized protein</fullName>
    </submittedName>
</protein>
<dbReference type="RefSeq" id="WP_133449238.1">
    <property type="nucleotide sequence ID" value="NZ_JAUFSA010000004.1"/>
</dbReference>
<comment type="caution">
    <text evidence="1">The sequence shown here is derived from an EMBL/GenBank/DDBJ whole genome shotgun (WGS) entry which is preliminary data.</text>
</comment>
<gene>
    <name evidence="1" type="ORF">QXL92_31655</name>
</gene>
<accession>A0AAJ1S8F6</accession>
<dbReference type="AlphaFoldDB" id="A0AAJ1S8F6"/>
<evidence type="ECO:0000313" key="1">
    <source>
        <dbReference type="EMBL" id="MDP7739292.1"/>
    </source>
</evidence>
<reference evidence="1" key="1">
    <citation type="submission" date="2023-06" db="EMBL/GenBank/DDBJ databases">
        <title>Identification of two novel mycobacterium reveal diversities and complexities of Mycobacterium gordonae clade.</title>
        <authorList>
            <person name="Matsumoto Y."/>
            <person name="Nakamura S."/>
            <person name="Motooka D."/>
            <person name="Fukushima K."/>
        </authorList>
    </citation>
    <scope>NUCLEOTIDE SEQUENCE</scope>
    <source>
        <strain evidence="1">TY812</strain>
    </source>
</reference>
<evidence type="ECO:0000313" key="2">
    <source>
        <dbReference type="Proteomes" id="UP001229081"/>
    </source>
</evidence>
<sequence>MVDPSGSPYAWYGSALACDEGAVWTVFEPAPDVRAQLLSAGWSVRAGSGVELFGAAAASKVSA</sequence>